<dbReference type="STRING" id="667014.Thein_0844"/>
<feature type="domain" description="Glutamine amidotransferase" evidence="2">
    <location>
        <begin position="6"/>
        <end position="183"/>
    </location>
</feature>
<name>F8ACT0_THEID</name>
<organism evidence="3 4">
    <name type="scientific">Thermodesulfatator indicus (strain DSM 15286 / JCM 11887 / CIR29812)</name>
    <dbReference type="NCBI Taxonomy" id="667014"/>
    <lineage>
        <taxon>Bacteria</taxon>
        <taxon>Pseudomonadati</taxon>
        <taxon>Thermodesulfobacteriota</taxon>
        <taxon>Thermodesulfobacteria</taxon>
        <taxon>Thermodesulfobacteriales</taxon>
        <taxon>Thermodesulfatatoraceae</taxon>
        <taxon>Thermodesulfatator</taxon>
    </lineage>
</organism>
<dbReference type="Gene3D" id="3.40.50.880">
    <property type="match status" value="1"/>
</dbReference>
<dbReference type="FunCoup" id="F8ACT0">
    <property type="interactions" value="234"/>
</dbReference>
<dbReference type="PaxDb" id="667014-Thein_0844"/>
<evidence type="ECO:0000313" key="4">
    <source>
        <dbReference type="Proteomes" id="UP000006793"/>
    </source>
</evidence>
<dbReference type="GO" id="GO:0000162">
    <property type="term" value="P:L-tryptophan biosynthetic process"/>
    <property type="evidence" value="ECO:0007669"/>
    <property type="project" value="TreeGrafter"/>
</dbReference>
<dbReference type="RefSeq" id="WP_013907465.1">
    <property type="nucleotide sequence ID" value="NC_015681.1"/>
</dbReference>
<dbReference type="InterPro" id="IPR029062">
    <property type="entry name" value="Class_I_gatase-like"/>
</dbReference>
<dbReference type="Proteomes" id="UP000006793">
    <property type="component" value="Chromosome"/>
</dbReference>
<dbReference type="PANTHER" id="PTHR43418">
    <property type="entry name" value="MULTIFUNCTIONAL TRYPTOPHAN BIOSYNTHESIS PROTEIN-RELATED"/>
    <property type="match status" value="1"/>
</dbReference>
<dbReference type="PRINTS" id="PR00097">
    <property type="entry name" value="ANTSNTHASEII"/>
</dbReference>
<dbReference type="GO" id="GO:0004049">
    <property type="term" value="F:anthranilate synthase activity"/>
    <property type="evidence" value="ECO:0007669"/>
    <property type="project" value="TreeGrafter"/>
</dbReference>
<keyword evidence="1 3" id="KW-0315">Glutamine amidotransferase</keyword>
<dbReference type="InterPro" id="IPR006221">
    <property type="entry name" value="TrpG/PapA_dom"/>
</dbReference>
<dbReference type="eggNOG" id="COG0512">
    <property type="taxonomic scope" value="Bacteria"/>
</dbReference>
<dbReference type="PRINTS" id="PR00099">
    <property type="entry name" value="CPSGATASE"/>
</dbReference>
<sequence>MAIRLVVIDNYDSFTYNLVQLLGIMCEKLAPGSEIKVFRNDETTVEAIKEQSPTHVVISPGPCTPAEAGISVSLIKELAGEVPVLGVCLGHQCIGAAFGGRIVRAKRLMHGKTSRIEHDEKGIFINLPQPFEAMRYHSLVIEEESLPEELYVTARDEEGEIMGVRHREFPIEGVQFHPESIGTSLYAWKRLRRPPKDWDFTSEELPEGVILLRNFLFPEDF</sequence>
<dbReference type="InParanoid" id="F8ACT0"/>
<dbReference type="InterPro" id="IPR017926">
    <property type="entry name" value="GATASE"/>
</dbReference>
<keyword evidence="4" id="KW-1185">Reference proteome</keyword>
<dbReference type="EMBL" id="CP002683">
    <property type="protein sequence ID" value="AEH44721.1"/>
    <property type="molecule type" value="Genomic_DNA"/>
</dbReference>
<reference evidence="3 4" key="2">
    <citation type="journal article" date="2012" name="Stand. Genomic Sci.">
        <title>Complete genome sequence of the thermophilic sulfate-reducing ocean bacterium Thermodesulfatator indicus type strain (CIR29812(T)).</title>
        <authorList>
            <person name="Anderson I."/>
            <person name="Saunders E."/>
            <person name="Lapidus A."/>
            <person name="Nolan M."/>
            <person name="Lucas S."/>
            <person name="Tice H."/>
            <person name="Del Rio T.G."/>
            <person name="Cheng J.F."/>
            <person name="Han C."/>
            <person name="Tapia R."/>
            <person name="Goodwin L.A."/>
            <person name="Pitluck S."/>
            <person name="Liolios K."/>
            <person name="Mavromatis K."/>
            <person name="Pagani I."/>
            <person name="Ivanova N."/>
            <person name="Mikhailova N."/>
            <person name="Pati A."/>
            <person name="Chen A."/>
            <person name="Palaniappan K."/>
            <person name="Land M."/>
            <person name="Hauser L."/>
            <person name="Jeffries C.D."/>
            <person name="Chang Y.J."/>
            <person name="Brambilla E.M."/>
            <person name="Rohde M."/>
            <person name="Spring S."/>
            <person name="Goker M."/>
            <person name="Detter J.C."/>
            <person name="Woyke T."/>
            <person name="Bristow J."/>
            <person name="Eisen J.A."/>
            <person name="Markowitz V."/>
            <person name="Hugenholtz P."/>
            <person name="Kyrpides N.C."/>
            <person name="Klenk H.P."/>
        </authorList>
    </citation>
    <scope>NUCLEOTIDE SEQUENCE [LARGE SCALE GENOMIC DNA]</scope>
    <source>
        <strain evidence="4">DSM 15286 / JCM 11887 / CIR29812</strain>
    </source>
</reference>
<dbReference type="OrthoDB" id="9804328at2"/>
<dbReference type="PRINTS" id="PR00096">
    <property type="entry name" value="GATASE"/>
</dbReference>
<gene>
    <name evidence="3" type="ordered locus">Thein_0844</name>
</gene>
<evidence type="ECO:0000313" key="3">
    <source>
        <dbReference type="EMBL" id="AEH44721.1"/>
    </source>
</evidence>
<reference evidence="4" key="1">
    <citation type="submission" date="2011-04" db="EMBL/GenBank/DDBJ databases">
        <title>The complete genome of Thermodesulfatator indicus DSM 15286.</title>
        <authorList>
            <person name="Lucas S."/>
            <person name="Copeland A."/>
            <person name="Lapidus A."/>
            <person name="Bruce D."/>
            <person name="Goodwin L."/>
            <person name="Pitluck S."/>
            <person name="Peters L."/>
            <person name="Kyrpides N."/>
            <person name="Mavromatis K."/>
            <person name="Pagani I."/>
            <person name="Ivanova N."/>
            <person name="Saunders L."/>
            <person name="Detter J.C."/>
            <person name="Tapia R."/>
            <person name="Han C."/>
            <person name="Land M."/>
            <person name="Hauser L."/>
            <person name="Markowitz V."/>
            <person name="Cheng J.-F."/>
            <person name="Hugenholtz P."/>
            <person name="Woyke T."/>
            <person name="Wu D."/>
            <person name="Spring S."/>
            <person name="Schroeder M."/>
            <person name="Brambilla E."/>
            <person name="Klenk H.-P."/>
            <person name="Eisen J.A."/>
        </authorList>
    </citation>
    <scope>NUCLEOTIDE SEQUENCE [LARGE SCALE GENOMIC DNA]</scope>
    <source>
        <strain evidence="4">DSM 15286 / JCM 11887 / CIR29812</strain>
    </source>
</reference>
<accession>F8ACT0</accession>
<dbReference type="MEROPS" id="C26.955"/>
<dbReference type="InterPro" id="IPR050472">
    <property type="entry name" value="Anth_synth/Amidotransfase"/>
</dbReference>
<dbReference type="NCBIfam" id="TIGR00566">
    <property type="entry name" value="trpG_papA"/>
    <property type="match status" value="1"/>
</dbReference>
<dbReference type="GO" id="GO:0005829">
    <property type="term" value="C:cytosol"/>
    <property type="evidence" value="ECO:0007669"/>
    <property type="project" value="TreeGrafter"/>
</dbReference>
<dbReference type="HOGENOM" id="CLU_014340_1_2_0"/>
<dbReference type="AlphaFoldDB" id="F8ACT0"/>
<proteinExistence type="predicted"/>
<evidence type="ECO:0000259" key="2">
    <source>
        <dbReference type="Pfam" id="PF00117"/>
    </source>
</evidence>
<dbReference type="KEGG" id="tid:Thein_0844"/>
<evidence type="ECO:0000256" key="1">
    <source>
        <dbReference type="ARBA" id="ARBA00022962"/>
    </source>
</evidence>
<dbReference type="PATRIC" id="fig|667014.3.peg.867"/>
<dbReference type="PANTHER" id="PTHR43418:SF4">
    <property type="entry name" value="MULTIFUNCTIONAL TRYPTOPHAN BIOSYNTHESIS PROTEIN"/>
    <property type="match status" value="1"/>
</dbReference>
<dbReference type="SUPFAM" id="SSF52317">
    <property type="entry name" value="Class I glutamine amidotransferase-like"/>
    <property type="match status" value="1"/>
</dbReference>
<protein>
    <submittedName>
        <fullName evidence="3">Glutamine amidotransferase of anthranilate synthase</fullName>
    </submittedName>
</protein>
<dbReference type="CDD" id="cd01743">
    <property type="entry name" value="GATase1_Anthranilate_Synthase"/>
    <property type="match status" value="1"/>
</dbReference>
<dbReference type="PROSITE" id="PS51273">
    <property type="entry name" value="GATASE_TYPE_1"/>
    <property type="match status" value="1"/>
</dbReference>
<dbReference type="FunFam" id="3.40.50.880:FF:000003">
    <property type="entry name" value="Anthranilate synthase component II"/>
    <property type="match status" value="1"/>
</dbReference>
<dbReference type="Pfam" id="PF00117">
    <property type="entry name" value="GATase"/>
    <property type="match status" value="1"/>
</dbReference>